<protein>
    <recommendedName>
        <fullName evidence="3">Por secretion system C-terminal sorting domain-containing protein</fullName>
    </recommendedName>
</protein>
<dbReference type="STRING" id="373672.SAMN05421785_111143"/>
<evidence type="ECO:0008006" key="3">
    <source>
        <dbReference type="Google" id="ProtNLM"/>
    </source>
</evidence>
<evidence type="ECO:0000313" key="1">
    <source>
        <dbReference type="EMBL" id="SIT22104.1"/>
    </source>
</evidence>
<sequence length="145" mass="15740">MLKTILFLFLGSSFYFGQSIKNPGSFSGQSNSACTDCTLNLAVSSEGDGTKATGTSGQGSGTTSDDVELLIRQTKNSLIIQLMPQNRNLRAFTIYDSAWNIKKAQQISPTNSYTIDTSDLLSGNYTIELEIVSPNVSMQQSFTKE</sequence>
<accession>A0A1N7QH58</accession>
<proteinExistence type="predicted"/>
<dbReference type="EMBL" id="FTOV01000011">
    <property type="protein sequence ID" value="SIT22104.1"/>
    <property type="molecule type" value="Genomic_DNA"/>
</dbReference>
<name>A0A1N7QH58_9FLAO</name>
<evidence type="ECO:0000313" key="2">
    <source>
        <dbReference type="Proteomes" id="UP000185781"/>
    </source>
</evidence>
<organism evidence="1 2">
    <name type="scientific">Chryseobacterium gambrini</name>
    <dbReference type="NCBI Taxonomy" id="373672"/>
    <lineage>
        <taxon>Bacteria</taxon>
        <taxon>Pseudomonadati</taxon>
        <taxon>Bacteroidota</taxon>
        <taxon>Flavobacteriia</taxon>
        <taxon>Flavobacteriales</taxon>
        <taxon>Weeksellaceae</taxon>
        <taxon>Chryseobacterium group</taxon>
        <taxon>Chryseobacterium</taxon>
    </lineage>
</organism>
<gene>
    <name evidence="1" type="ORF">SAMN05421785_111143</name>
</gene>
<dbReference type="Proteomes" id="UP000185781">
    <property type="component" value="Unassembled WGS sequence"/>
</dbReference>
<dbReference type="RefSeq" id="WP_076395232.1">
    <property type="nucleotide sequence ID" value="NZ_FTOV01000011.1"/>
</dbReference>
<dbReference type="AlphaFoldDB" id="A0A1N7QH58"/>
<reference evidence="1 2" key="1">
    <citation type="submission" date="2017-01" db="EMBL/GenBank/DDBJ databases">
        <authorList>
            <person name="Mah S.A."/>
            <person name="Swanson W.J."/>
            <person name="Moy G.W."/>
            <person name="Vacquier V.D."/>
        </authorList>
    </citation>
    <scope>NUCLEOTIDE SEQUENCE [LARGE SCALE GENOMIC DNA]</scope>
    <source>
        <strain evidence="1 2">DSM 18014</strain>
    </source>
</reference>